<evidence type="ECO:0008006" key="5">
    <source>
        <dbReference type="Google" id="ProtNLM"/>
    </source>
</evidence>
<comment type="caution">
    <text evidence="3">The sequence shown here is derived from an EMBL/GenBank/DDBJ whole genome shotgun (WGS) entry which is preliminary data.</text>
</comment>
<evidence type="ECO:0000256" key="2">
    <source>
        <dbReference type="SAM" id="Phobius"/>
    </source>
</evidence>
<feature type="coiled-coil region" evidence="1">
    <location>
        <begin position="110"/>
        <end position="137"/>
    </location>
</feature>
<accession>A0A7X9FU70</accession>
<proteinExistence type="predicted"/>
<feature type="transmembrane region" description="Helical" evidence="2">
    <location>
        <begin position="15"/>
        <end position="33"/>
    </location>
</feature>
<keyword evidence="1" id="KW-0175">Coiled coil</keyword>
<dbReference type="AlphaFoldDB" id="A0A7X9FU70"/>
<protein>
    <recommendedName>
        <fullName evidence="5">ATP synthase subunit b</fullName>
    </recommendedName>
</protein>
<keyword evidence="2" id="KW-0472">Membrane</keyword>
<dbReference type="Proteomes" id="UP000524246">
    <property type="component" value="Unassembled WGS sequence"/>
</dbReference>
<keyword evidence="2" id="KW-1133">Transmembrane helix</keyword>
<keyword evidence="2" id="KW-0812">Transmembrane</keyword>
<gene>
    <name evidence="3" type="ORF">GYA55_14705</name>
</gene>
<sequence>MKEFLKNFDLVPLDVPMILLGALLFFLFCKLFGKYVVSPYVRLVEIREAASEGAIEEAAADLRAAAELQRDFDLKISQARVQAKAEKTSVINAAKRDGAKLVDAADFQARQLLESERAALKQMVKDTQIALQEKEEALVSLVLKKFEVNDKSLGLN</sequence>
<evidence type="ECO:0000313" key="3">
    <source>
        <dbReference type="EMBL" id="NMC64412.1"/>
    </source>
</evidence>
<evidence type="ECO:0000313" key="4">
    <source>
        <dbReference type="Proteomes" id="UP000524246"/>
    </source>
</evidence>
<reference evidence="3 4" key="1">
    <citation type="journal article" date="2020" name="Biotechnol. Biofuels">
        <title>New insights from the biogas microbiome by comprehensive genome-resolved metagenomics of nearly 1600 species originating from multiple anaerobic digesters.</title>
        <authorList>
            <person name="Campanaro S."/>
            <person name="Treu L."/>
            <person name="Rodriguez-R L.M."/>
            <person name="Kovalovszki A."/>
            <person name="Ziels R.M."/>
            <person name="Maus I."/>
            <person name="Zhu X."/>
            <person name="Kougias P.G."/>
            <person name="Basile A."/>
            <person name="Luo G."/>
            <person name="Schluter A."/>
            <person name="Konstantinidis K.T."/>
            <person name="Angelidaki I."/>
        </authorList>
    </citation>
    <scope>NUCLEOTIDE SEQUENCE [LARGE SCALE GENOMIC DNA]</scope>
    <source>
        <strain evidence="3">AS27yjCOA_65</strain>
    </source>
</reference>
<dbReference type="EMBL" id="JAAZON010000667">
    <property type="protein sequence ID" value="NMC64412.1"/>
    <property type="molecule type" value="Genomic_DNA"/>
</dbReference>
<name>A0A7X9FU70_9DELT</name>
<evidence type="ECO:0000256" key="1">
    <source>
        <dbReference type="SAM" id="Coils"/>
    </source>
</evidence>
<organism evidence="3 4">
    <name type="scientific">SAR324 cluster bacterium</name>
    <dbReference type="NCBI Taxonomy" id="2024889"/>
    <lineage>
        <taxon>Bacteria</taxon>
        <taxon>Deltaproteobacteria</taxon>
        <taxon>SAR324 cluster</taxon>
    </lineage>
</organism>